<dbReference type="InterPro" id="IPR040841">
    <property type="entry name" value="Luciferase_dom"/>
</dbReference>
<dbReference type="EMBL" id="JAEKNR010000200">
    <property type="protein sequence ID" value="MBJ7600377.1"/>
    <property type="molecule type" value="Genomic_DNA"/>
</dbReference>
<keyword evidence="3" id="KW-1185">Reference proteome</keyword>
<evidence type="ECO:0000313" key="2">
    <source>
        <dbReference type="EMBL" id="MBJ7600377.1"/>
    </source>
</evidence>
<sequence>MEAVASWPGVEAADHRFGGIEYRLGRKELGHVHGDRLADLPLPRRLRDEVIAAGRAKPHHVLPESGWVSCWMTGPEDAAGVIELFRAQYERYLEVEGRRA</sequence>
<evidence type="ECO:0000259" key="1">
    <source>
        <dbReference type="Pfam" id="PF17648"/>
    </source>
</evidence>
<feature type="domain" description="Luciferase" evidence="1">
    <location>
        <begin position="26"/>
        <end position="87"/>
    </location>
</feature>
<dbReference type="Pfam" id="PF17648">
    <property type="entry name" value="Luciferase"/>
    <property type="match status" value="1"/>
</dbReference>
<accession>A0A934KAW3</accession>
<gene>
    <name evidence="2" type="ORF">JF922_20175</name>
</gene>
<dbReference type="Proteomes" id="UP000612893">
    <property type="component" value="Unassembled WGS sequence"/>
</dbReference>
<protein>
    <submittedName>
        <fullName evidence="2">DUF5519 family protein</fullName>
    </submittedName>
</protein>
<reference evidence="2" key="1">
    <citation type="submission" date="2020-10" db="EMBL/GenBank/DDBJ databases">
        <title>Ca. Dormibacterota MAGs.</title>
        <authorList>
            <person name="Montgomery K."/>
        </authorList>
    </citation>
    <scope>NUCLEOTIDE SEQUENCE [LARGE SCALE GENOMIC DNA]</scope>
    <source>
        <strain evidence="2">SC8812_S17_10</strain>
    </source>
</reference>
<proteinExistence type="predicted"/>
<evidence type="ECO:0000313" key="3">
    <source>
        <dbReference type="Proteomes" id="UP000612893"/>
    </source>
</evidence>
<name>A0A934KAW3_9BACT</name>
<organism evidence="2 3">
    <name type="scientific">Candidatus Nephthysia bennettiae</name>
    <dbReference type="NCBI Taxonomy" id="3127016"/>
    <lineage>
        <taxon>Bacteria</taxon>
        <taxon>Bacillati</taxon>
        <taxon>Candidatus Dormiibacterota</taxon>
        <taxon>Candidatus Dormibacteria</taxon>
        <taxon>Candidatus Dormibacterales</taxon>
        <taxon>Candidatus Dormibacteraceae</taxon>
        <taxon>Candidatus Nephthysia</taxon>
    </lineage>
</organism>
<dbReference type="AlphaFoldDB" id="A0A934KAW3"/>
<dbReference type="RefSeq" id="WP_350341473.1">
    <property type="nucleotide sequence ID" value="NZ_JAEKNR010000200.1"/>
</dbReference>
<comment type="caution">
    <text evidence="2">The sequence shown here is derived from an EMBL/GenBank/DDBJ whole genome shotgun (WGS) entry which is preliminary data.</text>
</comment>